<dbReference type="Proteomes" id="UP000237640">
    <property type="component" value="Unassembled WGS sequence"/>
</dbReference>
<gene>
    <name evidence="2" type="ORF">CLV81_2162</name>
</gene>
<proteinExistence type="predicted"/>
<comment type="caution">
    <text evidence="2">The sequence shown here is derived from an EMBL/GenBank/DDBJ whole genome shotgun (WGS) entry which is preliminary data.</text>
</comment>
<keyword evidence="1" id="KW-1133">Transmembrane helix</keyword>
<keyword evidence="1" id="KW-0472">Membrane</keyword>
<protein>
    <submittedName>
        <fullName evidence="2">Uncharacterized protein</fullName>
    </submittedName>
</protein>
<feature type="transmembrane region" description="Helical" evidence="1">
    <location>
        <begin position="20"/>
        <end position="39"/>
    </location>
</feature>
<organism evidence="2 3">
    <name type="scientific">Flagellimonas meridianipacifica</name>
    <dbReference type="NCBI Taxonomy" id="1080225"/>
    <lineage>
        <taxon>Bacteria</taxon>
        <taxon>Pseudomonadati</taxon>
        <taxon>Bacteroidota</taxon>
        <taxon>Flavobacteriia</taxon>
        <taxon>Flavobacteriales</taxon>
        <taxon>Flavobacteriaceae</taxon>
        <taxon>Flagellimonas</taxon>
    </lineage>
</organism>
<dbReference type="AlphaFoldDB" id="A0A2T0M8H4"/>
<evidence type="ECO:0000313" key="2">
    <source>
        <dbReference type="EMBL" id="PRX53775.1"/>
    </source>
</evidence>
<sequence length="44" mass="4965">MKVLLLRAKKEFSVQDNRVAAISCLIISITVFFIMSVLGRNILL</sequence>
<dbReference type="RefSeq" id="WP_281257996.1">
    <property type="nucleotide sequence ID" value="NZ_PVYX01000002.1"/>
</dbReference>
<dbReference type="EMBL" id="PVYX01000002">
    <property type="protein sequence ID" value="PRX53775.1"/>
    <property type="molecule type" value="Genomic_DNA"/>
</dbReference>
<name>A0A2T0M8H4_9FLAO</name>
<keyword evidence="1" id="KW-0812">Transmembrane</keyword>
<evidence type="ECO:0000313" key="3">
    <source>
        <dbReference type="Proteomes" id="UP000237640"/>
    </source>
</evidence>
<keyword evidence="3" id="KW-1185">Reference proteome</keyword>
<accession>A0A2T0M8H4</accession>
<evidence type="ECO:0000256" key="1">
    <source>
        <dbReference type="SAM" id="Phobius"/>
    </source>
</evidence>
<reference evidence="2 3" key="1">
    <citation type="submission" date="2018-03" db="EMBL/GenBank/DDBJ databases">
        <title>Genomic Encyclopedia of Archaeal and Bacterial Type Strains, Phase II (KMG-II): from individual species to whole genera.</title>
        <authorList>
            <person name="Goeker M."/>
        </authorList>
    </citation>
    <scope>NUCLEOTIDE SEQUENCE [LARGE SCALE GENOMIC DNA]</scope>
    <source>
        <strain evidence="2 3">DSM 25027</strain>
    </source>
</reference>